<evidence type="ECO:0000313" key="6">
    <source>
        <dbReference type="Proteomes" id="UP000481947"/>
    </source>
</evidence>
<gene>
    <name evidence="4" type="ORF">C6P61_02470</name>
    <name evidence="3" type="ORF">F5985_16805</name>
</gene>
<feature type="transmembrane region" description="Helical" evidence="1">
    <location>
        <begin position="78"/>
        <end position="97"/>
    </location>
</feature>
<dbReference type="EMBL" id="VYSB01000027">
    <property type="protein sequence ID" value="MYZ53741.1"/>
    <property type="molecule type" value="Genomic_DNA"/>
</dbReference>
<keyword evidence="1" id="KW-0472">Membrane</keyword>
<dbReference type="Pfam" id="PF04955">
    <property type="entry name" value="HupE_UreJ"/>
    <property type="match status" value="1"/>
</dbReference>
<dbReference type="OrthoDB" id="9808192at2"/>
<feature type="transmembrane region" description="Helical" evidence="1">
    <location>
        <begin position="103"/>
        <end position="120"/>
    </location>
</feature>
<feature type="transmembrane region" description="Helical" evidence="1">
    <location>
        <begin position="127"/>
        <end position="144"/>
    </location>
</feature>
<evidence type="ECO:0000313" key="4">
    <source>
        <dbReference type="EMBL" id="PRD70022.1"/>
    </source>
</evidence>
<keyword evidence="5" id="KW-1185">Reference proteome</keyword>
<keyword evidence="1" id="KW-0812">Transmembrane</keyword>
<dbReference type="AlphaFoldDB" id="A0A2S9KHU8"/>
<feature type="transmembrane region" description="Helical" evidence="1">
    <location>
        <begin position="50"/>
        <end position="71"/>
    </location>
</feature>
<evidence type="ECO:0000256" key="1">
    <source>
        <dbReference type="SAM" id="Phobius"/>
    </source>
</evidence>
<reference evidence="4 5" key="1">
    <citation type="submission" date="2018-03" db="EMBL/GenBank/DDBJ databases">
        <title>Comparative genomics illustrates the genes involved in a hyperalkaliphilic mechanisms of Serpentinomonas isolated from highly-alkaline calcium-rich serpentinized springs.</title>
        <authorList>
            <person name="Suzuki S."/>
            <person name="Ishii S."/>
            <person name="Walworth N."/>
            <person name="Bird L."/>
            <person name="Kuenen J.G."/>
            <person name="Nealson K.H."/>
        </authorList>
    </citation>
    <scope>NUCLEOTIDE SEQUENCE [LARGE SCALE GENOMIC DNA]</scope>
    <source>
        <strain evidence="4 5">83</strain>
    </source>
</reference>
<organism evidence="4 5">
    <name type="scientific">Malikia spinosa</name>
    <dbReference type="NCBI Taxonomy" id="86180"/>
    <lineage>
        <taxon>Bacteria</taxon>
        <taxon>Pseudomonadati</taxon>
        <taxon>Pseudomonadota</taxon>
        <taxon>Betaproteobacteria</taxon>
        <taxon>Burkholderiales</taxon>
        <taxon>Comamonadaceae</taxon>
        <taxon>Malikia</taxon>
    </lineage>
</organism>
<evidence type="ECO:0000313" key="3">
    <source>
        <dbReference type="EMBL" id="MYZ53741.1"/>
    </source>
</evidence>
<dbReference type="PIRSF" id="PIRSF016919">
    <property type="entry name" value="HupE_UreJ"/>
    <property type="match status" value="1"/>
</dbReference>
<protein>
    <submittedName>
        <fullName evidence="3">HupE/UreJ family protein</fullName>
    </submittedName>
    <submittedName>
        <fullName evidence="4">Ni/Fe hydrogenase</fullName>
    </submittedName>
</protein>
<dbReference type="Proteomes" id="UP000481947">
    <property type="component" value="Unassembled WGS sequence"/>
</dbReference>
<dbReference type="Proteomes" id="UP000238326">
    <property type="component" value="Unassembled WGS sequence"/>
</dbReference>
<accession>A0A2S9KHU8</accession>
<feature type="chain" id="PRO_5044580399" evidence="2">
    <location>
        <begin position="35"/>
        <end position="208"/>
    </location>
</feature>
<sequence>MRLKLSPLSVMPNAHLRTLAILLLSTLLAGAAHAHADASSLAGGFTSGFLHPVLGWDHVVAMVAVGLWGAFMGEKAVWTLPVVFPAVMAVGGVLGLLAVPVPFIEEGIAASAIVIGAMVAAALRPPLWLAAVVVGAFAIFHGHAHGAELPEAANPVLFTAGFMVATGLLHLGGILIGMAVRWPLGLKAVRLCGGLISLLGVGFLSAAF</sequence>
<dbReference type="EMBL" id="PVLR01000007">
    <property type="protein sequence ID" value="PRD70022.1"/>
    <property type="molecule type" value="Genomic_DNA"/>
</dbReference>
<feature type="transmembrane region" description="Helical" evidence="1">
    <location>
        <begin position="188"/>
        <end position="207"/>
    </location>
</feature>
<reference evidence="3 6" key="2">
    <citation type="submission" date="2019-09" db="EMBL/GenBank/DDBJ databases">
        <title>Identification of Malikia spinosa a prominent benzene-, toluene-, and ethylbenzene-degrading bacterium: enrichment, isolation and whole genome sequencing.</title>
        <authorList>
            <person name="Tancsics A."/>
            <person name="Revesz F."/>
            <person name="Kriszt B."/>
        </authorList>
    </citation>
    <scope>NUCLEOTIDE SEQUENCE [LARGE SCALE GENOMIC DNA]</scope>
    <source>
        <strain evidence="3 6">AB6</strain>
    </source>
</reference>
<evidence type="ECO:0000313" key="5">
    <source>
        <dbReference type="Proteomes" id="UP000238326"/>
    </source>
</evidence>
<dbReference type="InterPro" id="IPR007038">
    <property type="entry name" value="HupE_UreJ"/>
</dbReference>
<evidence type="ECO:0000256" key="2">
    <source>
        <dbReference type="SAM" id="SignalP"/>
    </source>
</evidence>
<feature type="signal peptide" evidence="2">
    <location>
        <begin position="1"/>
        <end position="34"/>
    </location>
</feature>
<proteinExistence type="predicted"/>
<keyword evidence="1" id="KW-1133">Transmembrane helix</keyword>
<keyword evidence="2" id="KW-0732">Signal</keyword>
<feature type="transmembrane region" description="Helical" evidence="1">
    <location>
        <begin position="156"/>
        <end position="176"/>
    </location>
</feature>
<comment type="caution">
    <text evidence="4">The sequence shown here is derived from an EMBL/GenBank/DDBJ whole genome shotgun (WGS) entry which is preliminary data.</text>
</comment>
<name>A0A2S9KHU8_9BURK</name>